<protein>
    <submittedName>
        <fullName evidence="1">Uncharacterized protein</fullName>
    </submittedName>
</protein>
<comment type="caution">
    <text evidence="1">The sequence shown here is derived from an EMBL/GenBank/DDBJ whole genome shotgun (WGS) entry which is preliminary data.</text>
</comment>
<dbReference type="EMBL" id="JACXAA010000004">
    <property type="protein sequence ID" value="MBD2753899.1"/>
    <property type="molecule type" value="Genomic_DNA"/>
</dbReference>
<reference evidence="1" key="1">
    <citation type="submission" date="2020-09" db="EMBL/GenBank/DDBJ databases">
        <authorList>
            <person name="Kim M.K."/>
        </authorList>
    </citation>
    <scope>NUCLEOTIDE SEQUENCE</scope>
    <source>
        <strain evidence="1">BT704</strain>
    </source>
</reference>
<keyword evidence="2" id="KW-1185">Reference proteome</keyword>
<evidence type="ECO:0000313" key="2">
    <source>
        <dbReference type="Proteomes" id="UP000653797"/>
    </source>
</evidence>
<dbReference type="Proteomes" id="UP000653797">
    <property type="component" value="Unassembled WGS sequence"/>
</dbReference>
<gene>
    <name evidence="1" type="ORF">IC230_13415</name>
</gene>
<proteinExistence type="predicted"/>
<dbReference type="AlphaFoldDB" id="A0A927B1Z5"/>
<organism evidence="1 2">
    <name type="scientific">Spirosoma validum</name>
    <dbReference type="NCBI Taxonomy" id="2771355"/>
    <lineage>
        <taxon>Bacteria</taxon>
        <taxon>Pseudomonadati</taxon>
        <taxon>Bacteroidota</taxon>
        <taxon>Cytophagia</taxon>
        <taxon>Cytophagales</taxon>
        <taxon>Cytophagaceae</taxon>
        <taxon>Spirosoma</taxon>
    </lineage>
</organism>
<accession>A0A927B1Z5</accession>
<name>A0A927B1Z5_9BACT</name>
<sequence length="127" mass="14438">MNPRIRPDDLLISPYKELIQTLVNQLIRAALPADGLTYLDYIRNISILLLTTQDPDRTTVIVQTLIAQASSLNKTAVWLEQELKFEGMIHGADRLDFLRLDLSQAGEVDDSALDLYNERVSRFSHLD</sequence>
<evidence type="ECO:0000313" key="1">
    <source>
        <dbReference type="EMBL" id="MBD2753899.1"/>
    </source>
</evidence>
<dbReference type="RefSeq" id="WP_191039539.1">
    <property type="nucleotide sequence ID" value="NZ_JACXAA010000004.1"/>
</dbReference>